<dbReference type="Gene3D" id="1.10.30.50">
    <property type="match status" value="1"/>
</dbReference>
<keyword evidence="2" id="KW-0378">Hydrolase</keyword>
<dbReference type="Pfam" id="PF01844">
    <property type="entry name" value="HNH"/>
    <property type="match status" value="1"/>
</dbReference>
<keyword evidence="2" id="KW-0255">Endonuclease</keyword>
<keyword evidence="2" id="KW-0540">Nuclease</keyword>
<dbReference type="SMART" id="SM00507">
    <property type="entry name" value="HNHc"/>
    <property type="match status" value="1"/>
</dbReference>
<organism evidence="2 3">
    <name type="scientific">Plectonema radiosum NIES-515</name>
    <dbReference type="NCBI Taxonomy" id="2986073"/>
    <lineage>
        <taxon>Bacteria</taxon>
        <taxon>Bacillati</taxon>
        <taxon>Cyanobacteriota</taxon>
        <taxon>Cyanophyceae</taxon>
        <taxon>Oscillatoriophycideae</taxon>
        <taxon>Oscillatoriales</taxon>
        <taxon>Microcoleaceae</taxon>
        <taxon>Plectonema</taxon>
    </lineage>
</organism>
<reference evidence="2 3" key="1">
    <citation type="submission" date="2022-10" db="EMBL/GenBank/DDBJ databases">
        <title>Identification of biosynthetic pathway for the production of the potent trypsin inhibitor radiosumin.</title>
        <authorList>
            <person name="Fewer D.P."/>
            <person name="Delbaje E."/>
            <person name="Ouyang X."/>
            <person name="Agostino P.D."/>
            <person name="Wahlsten M."/>
            <person name="Jokela J."/>
            <person name="Permi P."/>
            <person name="Haapaniemi E."/>
            <person name="Koistinen H."/>
        </authorList>
    </citation>
    <scope>NUCLEOTIDE SEQUENCE [LARGE SCALE GENOMIC DNA]</scope>
    <source>
        <strain evidence="2 3">NIES-515</strain>
    </source>
</reference>
<name>A0ABT3AVU7_9CYAN</name>
<dbReference type="InterPro" id="IPR052892">
    <property type="entry name" value="NA-targeting_endonuclease"/>
</dbReference>
<dbReference type="Proteomes" id="UP001526143">
    <property type="component" value="Unassembled WGS sequence"/>
</dbReference>
<dbReference type="GO" id="GO:0004519">
    <property type="term" value="F:endonuclease activity"/>
    <property type="evidence" value="ECO:0007669"/>
    <property type="project" value="UniProtKB-KW"/>
</dbReference>
<dbReference type="EMBL" id="JAOWRF010000105">
    <property type="protein sequence ID" value="MCV3213251.1"/>
    <property type="molecule type" value="Genomic_DNA"/>
</dbReference>
<dbReference type="PANTHER" id="PTHR33877:SF1">
    <property type="entry name" value="TYPE IV METHYL-DIRECTED RESTRICTION ENZYME ECOKMCRA"/>
    <property type="match status" value="1"/>
</dbReference>
<evidence type="ECO:0000313" key="2">
    <source>
        <dbReference type="EMBL" id="MCV3213251.1"/>
    </source>
</evidence>
<comment type="caution">
    <text evidence="2">The sequence shown here is derived from an EMBL/GenBank/DDBJ whole genome shotgun (WGS) entry which is preliminary data.</text>
</comment>
<evidence type="ECO:0000313" key="3">
    <source>
        <dbReference type="Proteomes" id="UP001526143"/>
    </source>
</evidence>
<sequence>MARSYIPVEIDRRVRTAARNRCGYCLSPQRLVIARLEIEHIIPISKGGSNDESNLWLACPLCNGYKSDKTIGIDLETREAVKLFNPRN</sequence>
<keyword evidence="3" id="KW-1185">Reference proteome</keyword>
<feature type="domain" description="HNH nuclease" evidence="1">
    <location>
        <begin position="9"/>
        <end position="64"/>
    </location>
</feature>
<proteinExistence type="predicted"/>
<dbReference type="CDD" id="cd00085">
    <property type="entry name" value="HNHc"/>
    <property type="match status" value="1"/>
</dbReference>
<evidence type="ECO:0000259" key="1">
    <source>
        <dbReference type="SMART" id="SM00507"/>
    </source>
</evidence>
<dbReference type="InterPro" id="IPR003615">
    <property type="entry name" value="HNH_nuc"/>
</dbReference>
<dbReference type="InterPro" id="IPR002711">
    <property type="entry name" value="HNH"/>
</dbReference>
<dbReference type="PANTHER" id="PTHR33877">
    <property type="entry name" value="SLL1193 PROTEIN"/>
    <property type="match status" value="1"/>
</dbReference>
<protein>
    <submittedName>
        <fullName evidence="2">HNH endonuclease</fullName>
    </submittedName>
</protein>
<gene>
    <name evidence="2" type="ORF">OGM63_06885</name>
</gene>
<accession>A0ABT3AVU7</accession>
<dbReference type="RefSeq" id="WP_263744756.1">
    <property type="nucleotide sequence ID" value="NZ_JAOWRF010000105.1"/>
</dbReference>